<keyword evidence="4" id="KW-1185">Reference proteome</keyword>
<organism evidence="4 5">
    <name type="scientific">Ictalurus punctatus</name>
    <name type="common">Channel catfish</name>
    <name type="synonym">Silurus punctatus</name>
    <dbReference type="NCBI Taxonomy" id="7998"/>
    <lineage>
        <taxon>Eukaryota</taxon>
        <taxon>Metazoa</taxon>
        <taxon>Chordata</taxon>
        <taxon>Craniata</taxon>
        <taxon>Vertebrata</taxon>
        <taxon>Euteleostomi</taxon>
        <taxon>Actinopterygii</taxon>
        <taxon>Neopterygii</taxon>
        <taxon>Teleostei</taxon>
        <taxon>Ostariophysi</taxon>
        <taxon>Siluriformes</taxon>
        <taxon>Ictaluridae</taxon>
        <taxon>Ictalurus</taxon>
    </lineage>
</organism>
<dbReference type="InterPro" id="IPR035999">
    <property type="entry name" value="Sec7_dom_sf"/>
</dbReference>
<dbReference type="SUPFAM" id="SSF48425">
    <property type="entry name" value="Sec7 domain"/>
    <property type="match status" value="1"/>
</dbReference>
<dbReference type="PANTHER" id="PTHR10663">
    <property type="entry name" value="GUANYL-NUCLEOTIDE EXCHANGE FACTOR"/>
    <property type="match status" value="1"/>
</dbReference>
<dbReference type="InterPro" id="IPR000904">
    <property type="entry name" value="Sec7_dom"/>
</dbReference>
<dbReference type="FunFam" id="1.10.1000.11:FF:000002">
    <property type="entry name" value="Cytohesin 1"/>
    <property type="match status" value="1"/>
</dbReference>
<sequence>MIQSIGVRPSPRMSADFSPEEQLEIENLKLHKQDLLADIQKLKWEIESVMAEIQDFESTEENKIHERGKQISSGKKKFNMDPKKGVNYLVENNLLEWKPQSIAEFLYKEEGLNKTAIGDFLGEREDMHLQILKAFVELHEFSDLNLVQALRQFLWSFRLPGEAQKIDRMMEAFATRYCECNPDVFQSTDTCYILSFAIIMLNTSLHNPNVKDKTTLERFISMNRGINNGEDLPNELLTKLYESIRNEPFKIPEDDGNDLTHTFFNPDREGWLLKLGGRVKTWKRRWFILTDNCLYYFEYTADKEPRGIIPLENLCVREVNYTRKPYCLELYNPNSKGQKIKACKTETDGRVVEGKHQSYMICASTAEERDDWIEAIRASITKDPFYDLVSVRKKKVIQQTPQD</sequence>
<dbReference type="OrthoDB" id="430364at2759"/>
<evidence type="ECO:0000256" key="1">
    <source>
        <dbReference type="SAM" id="Coils"/>
    </source>
</evidence>
<evidence type="ECO:0000313" key="5">
    <source>
        <dbReference type="RefSeq" id="XP_053540779.1"/>
    </source>
</evidence>
<dbReference type="FunFam" id="2.30.29.30:FF:000009">
    <property type="entry name" value="Cytohesin 1"/>
    <property type="match status" value="1"/>
</dbReference>
<evidence type="ECO:0000313" key="4">
    <source>
        <dbReference type="Proteomes" id="UP000221080"/>
    </source>
</evidence>
<dbReference type="SMART" id="SM00233">
    <property type="entry name" value="PH"/>
    <property type="match status" value="1"/>
</dbReference>
<feature type="coiled-coil region" evidence="1">
    <location>
        <begin position="25"/>
        <end position="59"/>
    </location>
</feature>
<dbReference type="CDD" id="cd00171">
    <property type="entry name" value="Sec7"/>
    <property type="match status" value="1"/>
</dbReference>
<dbReference type="InterPro" id="IPR023394">
    <property type="entry name" value="Sec7_C_sf"/>
</dbReference>
<dbReference type="Gene3D" id="2.30.29.30">
    <property type="entry name" value="Pleckstrin-homology domain (PH domain)/Phosphotyrosine-binding domain (PTB)"/>
    <property type="match status" value="1"/>
</dbReference>
<protein>
    <submittedName>
        <fullName evidence="5">Cytohesin 4b isoform X1</fullName>
    </submittedName>
</protein>
<dbReference type="SUPFAM" id="SSF50729">
    <property type="entry name" value="PH domain-like"/>
    <property type="match status" value="1"/>
</dbReference>
<dbReference type="Proteomes" id="UP000221080">
    <property type="component" value="Chromosome 12"/>
</dbReference>
<evidence type="ECO:0000259" key="3">
    <source>
        <dbReference type="PROSITE" id="PS50190"/>
    </source>
</evidence>
<reference evidence="5" key="2">
    <citation type="submission" date="2025-08" db="UniProtKB">
        <authorList>
            <consortium name="RefSeq"/>
        </authorList>
    </citation>
    <scope>IDENTIFICATION</scope>
    <source>
        <tissue evidence="5">Blood</tissue>
    </source>
</reference>
<dbReference type="InterPro" id="IPR001849">
    <property type="entry name" value="PH_domain"/>
</dbReference>
<feature type="domain" description="SEC7" evidence="3">
    <location>
        <begin position="60"/>
        <end position="247"/>
    </location>
</feature>
<evidence type="ECO:0000259" key="2">
    <source>
        <dbReference type="PROSITE" id="PS50003"/>
    </source>
</evidence>
<dbReference type="GO" id="GO:0005085">
    <property type="term" value="F:guanyl-nucleotide exchange factor activity"/>
    <property type="evidence" value="ECO:0007669"/>
    <property type="project" value="InterPro"/>
</dbReference>
<dbReference type="GO" id="GO:0032012">
    <property type="term" value="P:regulation of ARF protein signal transduction"/>
    <property type="evidence" value="ECO:0007669"/>
    <property type="project" value="InterPro"/>
</dbReference>
<dbReference type="AlphaFoldDB" id="A0A9F7TKQ8"/>
<dbReference type="PROSITE" id="PS50003">
    <property type="entry name" value="PH_DOMAIN"/>
    <property type="match status" value="1"/>
</dbReference>
<proteinExistence type="predicted"/>
<keyword evidence="1" id="KW-0175">Coiled coil</keyword>
<dbReference type="Pfam" id="PF00169">
    <property type="entry name" value="PH"/>
    <property type="match status" value="1"/>
</dbReference>
<feature type="domain" description="PH" evidence="2">
    <location>
        <begin position="265"/>
        <end position="381"/>
    </location>
</feature>
<dbReference type="GeneID" id="108273324"/>
<dbReference type="Pfam" id="PF01369">
    <property type="entry name" value="Sec7"/>
    <property type="match status" value="1"/>
</dbReference>
<dbReference type="SMART" id="SM00222">
    <property type="entry name" value="Sec7"/>
    <property type="match status" value="1"/>
</dbReference>
<dbReference type="Gene3D" id="1.10.220.20">
    <property type="match status" value="1"/>
</dbReference>
<dbReference type="PROSITE" id="PS50190">
    <property type="entry name" value="SEC7"/>
    <property type="match status" value="1"/>
</dbReference>
<dbReference type="RefSeq" id="XP_053540779.1">
    <property type="nucleotide sequence ID" value="XM_053684804.1"/>
</dbReference>
<name>A0A9F7TKQ8_ICTPU</name>
<dbReference type="CDD" id="cd01252">
    <property type="entry name" value="PH_GRP1-like"/>
    <property type="match status" value="1"/>
</dbReference>
<reference evidence="4" key="1">
    <citation type="journal article" date="2016" name="Nat. Commun.">
        <title>The channel catfish genome sequence provides insights into the evolution of scale formation in teleosts.</title>
        <authorList>
            <person name="Liu Z."/>
            <person name="Liu S."/>
            <person name="Yao J."/>
            <person name="Bao L."/>
            <person name="Zhang J."/>
            <person name="Li Y."/>
            <person name="Jiang C."/>
            <person name="Sun L."/>
            <person name="Wang R."/>
            <person name="Zhang Y."/>
            <person name="Zhou T."/>
            <person name="Zeng Q."/>
            <person name="Fu Q."/>
            <person name="Gao S."/>
            <person name="Li N."/>
            <person name="Koren S."/>
            <person name="Jiang Y."/>
            <person name="Zimin A."/>
            <person name="Xu P."/>
            <person name="Phillippy A.M."/>
            <person name="Geng X."/>
            <person name="Song L."/>
            <person name="Sun F."/>
            <person name="Li C."/>
            <person name="Wang X."/>
            <person name="Chen A."/>
            <person name="Jin Y."/>
            <person name="Yuan Z."/>
            <person name="Yang Y."/>
            <person name="Tan S."/>
            <person name="Peatman E."/>
            <person name="Lu J."/>
            <person name="Qin Z."/>
            <person name="Dunham R."/>
            <person name="Li Z."/>
            <person name="Sonstegard T."/>
            <person name="Feng J."/>
            <person name="Danzmann R.G."/>
            <person name="Schroeder S."/>
            <person name="Scheffler B."/>
            <person name="Duke M.V."/>
            <person name="Ballard L."/>
            <person name="Kucuktas H."/>
            <person name="Kaltenboeck L."/>
            <person name="Liu H."/>
            <person name="Armbruster J."/>
            <person name="Xie Y."/>
            <person name="Kirby M.L."/>
            <person name="Tian Y."/>
            <person name="Flanagan M.E."/>
            <person name="Mu W."/>
            <person name="Waldbieser G.C."/>
        </authorList>
    </citation>
    <scope>NUCLEOTIDE SEQUENCE [LARGE SCALE GENOMIC DNA]</scope>
    <source>
        <strain evidence="4">SDA103</strain>
    </source>
</reference>
<accession>A0A9F7TKQ8</accession>
<dbReference type="PANTHER" id="PTHR10663:SF315">
    <property type="entry name" value="CYTOHESIN 4-RELATED"/>
    <property type="match status" value="1"/>
</dbReference>
<dbReference type="CTD" id="100141338"/>
<dbReference type="InterPro" id="IPR011993">
    <property type="entry name" value="PH-like_dom_sf"/>
</dbReference>
<gene>
    <name evidence="5" type="primary">cyth4b</name>
</gene>
<dbReference type="Gene3D" id="1.10.1000.11">
    <property type="entry name" value="Arf Nucleotide-binding Site Opener,domain 2"/>
    <property type="match status" value="1"/>
</dbReference>